<dbReference type="GeneID" id="77007123"/>
<dbReference type="Proteomes" id="UP000029278">
    <property type="component" value="Unassembled WGS sequence"/>
</dbReference>
<dbReference type="STRING" id="44252.DJ90_5102"/>
<proteinExistence type="predicted"/>
<dbReference type="SUPFAM" id="SSF48371">
    <property type="entry name" value="ARM repeat"/>
    <property type="match status" value="1"/>
</dbReference>
<evidence type="ECO:0000313" key="2">
    <source>
        <dbReference type="Proteomes" id="UP000029278"/>
    </source>
</evidence>
<dbReference type="InterPro" id="IPR011989">
    <property type="entry name" value="ARM-like"/>
</dbReference>
<keyword evidence="2" id="KW-1185">Reference proteome</keyword>
<sequence>MSQAILFELNDEIRRLYIAGSDLASGDYRLKRLVPALQQLGERAPVFKKLAEGTASLIAEDSGADSARRLQDVNLLLQSVLRTQGKGSTAGETVMLHNKPVSLKTFASFRKLSAVRHALTTRGGGRHEIIVEAFRDGLFQDLRLLPFALEALNDPYAEIADFAMTDILPSYGAEIVPHLIRSFEPAGGKLEARKLTVIARSGGEQARPVIYEAAVSGSDEVRTTAIRLLAGYAEYEGALLEFSRDKKKSIREAAYQALADSDSASAAERLYEASKGKDSELVGPALNRSRSERLNRWLARDFAKLIQSVEAGVADREKTQESSMLARRYFWALHHKTMPELEEIYLRVLRNYTHYAYTLGWTFLTNAALQYITKTGSGEGRELVRAAIKIELKKTAGTNTYVRETFVKAQSALPPEHLYEEYAGILQDRLAASSVSKSANYCKHLLDTLEGLVIDRRYREAEPVWTSERRSYAYYVEMPSPEQIAAAWDPRWLDHFIALNHLALVSAFARPGHEAAASYLLAKLGKSPEFRNRFANLAAMGLVRAGIPEKELHEALIRALEDERNTECHEIEPFLFDQLCRLPASYADRIRKAMPKFVGSSVEQLGYILKTMESSI</sequence>
<dbReference type="EMBL" id="JMQA01000025">
    <property type="protein sequence ID" value="KFN08850.1"/>
    <property type="molecule type" value="Genomic_DNA"/>
</dbReference>
<dbReference type="AlphaFoldDB" id="A0A090ZF41"/>
<dbReference type="HOGENOM" id="CLU_030411_0_0_9"/>
<gene>
    <name evidence="1" type="ORF">DJ90_5102</name>
</gene>
<evidence type="ECO:0000313" key="1">
    <source>
        <dbReference type="EMBL" id="KFN08850.1"/>
    </source>
</evidence>
<dbReference type="Gene3D" id="1.25.10.10">
    <property type="entry name" value="Leucine-rich Repeat Variant"/>
    <property type="match status" value="1"/>
</dbReference>
<dbReference type="OrthoDB" id="83685at2"/>
<name>A0A090ZF41_PAEMA</name>
<comment type="caution">
    <text evidence="1">The sequence shown here is derived from an EMBL/GenBank/DDBJ whole genome shotgun (WGS) entry which is preliminary data.</text>
</comment>
<protein>
    <submittedName>
        <fullName evidence="1">HEAT repeats family protein</fullName>
    </submittedName>
</protein>
<reference evidence="1 2" key="1">
    <citation type="submission" date="2014-04" db="EMBL/GenBank/DDBJ databases">
        <authorList>
            <person name="Bishop-Lilly K.A."/>
            <person name="Broomall S.M."/>
            <person name="Chain P.S."/>
            <person name="Chertkov O."/>
            <person name="Coyne S.R."/>
            <person name="Daligault H.E."/>
            <person name="Davenport K.W."/>
            <person name="Erkkila T."/>
            <person name="Frey K.G."/>
            <person name="Gibbons H.S."/>
            <person name="Gu W."/>
            <person name="Jaissle J."/>
            <person name="Johnson S.L."/>
            <person name="Koroleva G.I."/>
            <person name="Ladner J.T."/>
            <person name="Lo C.-C."/>
            <person name="Minogue T.D."/>
            <person name="Munk C."/>
            <person name="Palacios G.F."/>
            <person name="Redden C.L."/>
            <person name="Rosenzweig C.N."/>
            <person name="Scholz M.B."/>
            <person name="Teshima H."/>
            <person name="Xu Y."/>
        </authorList>
    </citation>
    <scope>NUCLEOTIDE SEQUENCE [LARGE SCALE GENOMIC DNA]</scope>
    <source>
        <strain evidence="1 2">8244</strain>
    </source>
</reference>
<organism evidence="1 2">
    <name type="scientific">Paenibacillus macerans</name>
    <name type="common">Bacillus macerans</name>
    <dbReference type="NCBI Taxonomy" id="44252"/>
    <lineage>
        <taxon>Bacteria</taxon>
        <taxon>Bacillati</taxon>
        <taxon>Bacillota</taxon>
        <taxon>Bacilli</taxon>
        <taxon>Bacillales</taxon>
        <taxon>Paenibacillaceae</taxon>
        <taxon>Paenibacillus</taxon>
    </lineage>
</organism>
<accession>A0A090ZF41</accession>
<dbReference type="RefSeq" id="WP_036622874.1">
    <property type="nucleotide sequence ID" value="NZ_JAKOBR010000058.1"/>
</dbReference>
<dbReference type="PATRIC" id="fig|44252.3.peg.2714"/>
<dbReference type="InterPro" id="IPR016024">
    <property type="entry name" value="ARM-type_fold"/>
</dbReference>